<dbReference type="Pfam" id="PF00501">
    <property type="entry name" value="AMP-binding"/>
    <property type="match status" value="1"/>
</dbReference>
<dbReference type="Gene3D" id="3.30.300.30">
    <property type="match status" value="1"/>
</dbReference>
<dbReference type="AlphaFoldDB" id="A0A162IH05"/>
<gene>
    <name evidence="3" type="ORF">AAL_05698</name>
</gene>
<dbReference type="OrthoDB" id="6509636at2759"/>
<evidence type="ECO:0000313" key="3">
    <source>
        <dbReference type="EMBL" id="KZZ93313.1"/>
    </source>
</evidence>
<dbReference type="GO" id="GO:0016405">
    <property type="term" value="F:CoA-ligase activity"/>
    <property type="evidence" value="ECO:0007669"/>
    <property type="project" value="TreeGrafter"/>
</dbReference>
<keyword evidence="4" id="KW-1185">Reference proteome</keyword>
<proteinExistence type="predicted"/>
<dbReference type="InterPro" id="IPR000873">
    <property type="entry name" value="AMP-dep_synth/lig_dom"/>
</dbReference>
<accession>A0A162IH05</accession>
<dbReference type="InterPro" id="IPR042099">
    <property type="entry name" value="ANL_N_sf"/>
</dbReference>
<comment type="caution">
    <text evidence="3">The sequence shown here is derived from an EMBL/GenBank/DDBJ whole genome shotgun (WGS) entry which is preliminary data.</text>
</comment>
<dbReference type="PANTHER" id="PTHR24096">
    <property type="entry name" value="LONG-CHAIN-FATTY-ACID--COA LIGASE"/>
    <property type="match status" value="1"/>
</dbReference>
<dbReference type="InterPro" id="IPR020845">
    <property type="entry name" value="AMP-binding_CS"/>
</dbReference>
<dbReference type="STRING" id="1081109.A0A162IH05"/>
<dbReference type="Proteomes" id="UP000078544">
    <property type="component" value="Unassembled WGS sequence"/>
</dbReference>
<feature type="domain" description="AMP-binding enzyme C-terminal" evidence="2">
    <location>
        <begin position="467"/>
        <end position="551"/>
    </location>
</feature>
<evidence type="ECO:0000259" key="2">
    <source>
        <dbReference type="Pfam" id="PF13193"/>
    </source>
</evidence>
<feature type="domain" description="AMP-dependent synthetase/ligase" evidence="1">
    <location>
        <begin position="71"/>
        <end position="409"/>
    </location>
</feature>
<dbReference type="PROSITE" id="PS00455">
    <property type="entry name" value="AMP_BINDING"/>
    <property type="match status" value="1"/>
</dbReference>
<dbReference type="EMBL" id="AZGY01000013">
    <property type="protein sequence ID" value="KZZ93313.1"/>
    <property type="molecule type" value="Genomic_DNA"/>
</dbReference>
<keyword evidence="3" id="KW-0436">Ligase</keyword>
<evidence type="ECO:0000259" key="1">
    <source>
        <dbReference type="Pfam" id="PF00501"/>
    </source>
</evidence>
<dbReference type="Pfam" id="PF13193">
    <property type="entry name" value="AMP-binding_C"/>
    <property type="match status" value="1"/>
</dbReference>
<dbReference type="Gene3D" id="3.40.50.12780">
    <property type="entry name" value="N-terminal domain of ligase-like"/>
    <property type="match status" value="1"/>
</dbReference>
<dbReference type="SUPFAM" id="SSF56801">
    <property type="entry name" value="Acetyl-CoA synthetase-like"/>
    <property type="match status" value="1"/>
</dbReference>
<name>A0A162IH05_9HYPO</name>
<evidence type="ECO:0000313" key="4">
    <source>
        <dbReference type="Proteomes" id="UP000078544"/>
    </source>
</evidence>
<reference evidence="3 4" key="1">
    <citation type="journal article" date="2016" name="Genome Biol. Evol.">
        <title>Divergent and convergent evolution of fungal pathogenicity.</title>
        <authorList>
            <person name="Shang Y."/>
            <person name="Xiao G."/>
            <person name="Zheng P."/>
            <person name="Cen K."/>
            <person name="Zhan S."/>
            <person name="Wang C."/>
        </authorList>
    </citation>
    <scope>NUCLEOTIDE SEQUENCE [LARGE SCALE GENOMIC DNA]</scope>
    <source>
        <strain evidence="3 4">RCEF 2490</strain>
    </source>
</reference>
<dbReference type="PANTHER" id="PTHR24096:SF422">
    <property type="entry name" value="BCDNA.GH02901"/>
    <property type="match status" value="1"/>
</dbReference>
<sequence length="573" mass="62830">MVFLPPASYPALPVGEFVTNPEYGRFSITRSRDPYTCGITGLSRSAAQVAERTDWLARAVAKRLSFHPNQDTEWDKVVCLYSVNTIDYVPLTHAIHRLSGIVTPASAAYSHQELAHVLRSSGSRALFTCVSLLDNALKAADATGITRDRVFLLPVPKTPSDSRLTTLDDLAAEGGSLPQLAPLKWVKGQGARQTAYLCYSSGTSGLPKAVMLSHLNVIANVVQVRLVDSVARKRLRFDTQTTLGVLPLSHIYALTLVATLAQYRGDRVVVLPQFEPDSFLRSIQQYRIEQLSVVPPMLIFLIMNKGRVSKYDLSSVRFVYSGAAPLGAEVIDGILRMFPDWHIGQGYGMTEASPVIVTTSEVDLRYGSSGCLVPGSRAKVIDAHGNEVTALDTRGELLSQSPSVVLGYLNNEKANAETFVWHDDGRWLRTGDEVLVQKSAQGTEHFVITDRIKELIKVKGHQVAPAELEAHLLSHPYVSDCAVIPILDQRAGEVPKAYVVKAPPATSADKSLSDEAVVGAITKHVRDHKAPHKWIRDVEFIDAIPKSPSGKILRKILREKEKGRRQRAGSVKL</sequence>
<organism evidence="3 4">
    <name type="scientific">Moelleriella libera RCEF 2490</name>
    <dbReference type="NCBI Taxonomy" id="1081109"/>
    <lineage>
        <taxon>Eukaryota</taxon>
        <taxon>Fungi</taxon>
        <taxon>Dikarya</taxon>
        <taxon>Ascomycota</taxon>
        <taxon>Pezizomycotina</taxon>
        <taxon>Sordariomycetes</taxon>
        <taxon>Hypocreomycetidae</taxon>
        <taxon>Hypocreales</taxon>
        <taxon>Clavicipitaceae</taxon>
        <taxon>Moelleriella</taxon>
    </lineage>
</organism>
<protein>
    <submittedName>
        <fullName evidence="3">Phenylacetyl-CoA ligase</fullName>
    </submittedName>
</protein>
<dbReference type="InterPro" id="IPR045851">
    <property type="entry name" value="AMP-bd_C_sf"/>
</dbReference>
<dbReference type="InterPro" id="IPR025110">
    <property type="entry name" value="AMP-bd_C"/>
</dbReference>
<dbReference type="CDD" id="cd05911">
    <property type="entry name" value="Firefly_Luc_like"/>
    <property type="match status" value="1"/>
</dbReference>